<evidence type="ECO:0000313" key="9">
    <source>
        <dbReference type="EMBL" id="KAL1297421.1"/>
    </source>
</evidence>
<evidence type="ECO:0000256" key="4">
    <source>
        <dbReference type="ARBA" id="ARBA00023015"/>
    </source>
</evidence>
<comment type="caution">
    <text evidence="9">The sequence shown here is derived from an EMBL/GenBank/DDBJ whole genome shotgun (WGS) entry which is preliminary data.</text>
</comment>
<evidence type="ECO:0000256" key="5">
    <source>
        <dbReference type="ARBA" id="ARBA00023163"/>
    </source>
</evidence>
<feature type="compositionally biased region" description="Low complexity" evidence="7">
    <location>
        <begin position="110"/>
        <end position="125"/>
    </location>
</feature>
<dbReference type="CDD" id="cd00202">
    <property type="entry name" value="ZnF_GATA"/>
    <property type="match status" value="1"/>
</dbReference>
<dbReference type="Gene3D" id="3.30.50.10">
    <property type="entry name" value="Erythroid Transcription Factor GATA-1, subunit A"/>
    <property type="match status" value="1"/>
</dbReference>
<feature type="region of interest" description="Disordered" evidence="7">
    <location>
        <begin position="1"/>
        <end position="296"/>
    </location>
</feature>
<evidence type="ECO:0000256" key="7">
    <source>
        <dbReference type="SAM" id="MobiDB-lite"/>
    </source>
</evidence>
<name>A0ABR3P3R9_9PEZI</name>
<reference evidence="9 10" key="1">
    <citation type="submission" date="2024-07" db="EMBL/GenBank/DDBJ databases">
        <title>Draft sequence of the Neodothiora populina.</title>
        <authorList>
            <person name="Drown D.D."/>
            <person name="Schuette U.S."/>
            <person name="Buechlein A.B."/>
            <person name="Rusch D.R."/>
            <person name="Winton L.W."/>
            <person name="Adams G.A."/>
        </authorList>
    </citation>
    <scope>NUCLEOTIDE SEQUENCE [LARGE SCALE GENOMIC DNA]</scope>
    <source>
        <strain evidence="9 10">CPC 39397</strain>
    </source>
</reference>
<keyword evidence="1" id="KW-0479">Metal-binding</keyword>
<dbReference type="PROSITE" id="PS50114">
    <property type="entry name" value="GATA_ZN_FINGER_2"/>
    <property type="match status" value="1"/>
</dbReference>
<feature type="compositionally biased region" description="Low complexity" evidence="7">
    <location>
        <begin position="148"/>
        <end position="164"/>
    </location>
</feature>
<dbReference type="InterPro" id="IPR013088">
    <property type="entry name" value="Znf_NHR/GATA"/>
</dbReference>
<dbReference type="PROSITE" id="PS00344">
    <property type="entry name" value="GATA_ZN_FINGER_1"/>
    <property type="match status" value="1"/>
</dbReference>
<protein>
    <recommendedName>
        <fullName evidence="8">GATA-type domain-containing protein</fullName>
    </recommendedName>
</protein>
<feature type="region of interest" description="Disordered" evidence="7">
    <location>
        <begin position="467"/>
        <end position="494"/>
    </location>
</feature>
<gene>
    <name evidence="9" type="ORF">AAFC00_004953</name>
</gene>
<dbReference type="RefSeq" id="XP_069197103.1">
    <property type="nucleotide sequence ID" value="XM_069344669.1"/>
</dbReference>
<dbReference type="Proteomes" id="UP001562354">
    <property type="component" value="Unassembled WGS sequence"/>
</dbReference>
<dbReference type="SMART" id="SM00401">
    <property type="entry name" value="ZnF_GATA"/>
    <property type="match status" value="1"/>
</dbReference>
<keyword evidence="3" id="KW-0862">Zinc</keyword>
<keyword evidence="4" id="KW-0805">Transcription regulation</keyword>
<dbReference type="PANTHER" id="PTHR47172">
    <property type="entry name" value="OS01G0976800 PROTEIN"/>
    <property type="match status" value="1"/>
</dbReference>
<feature type="compositionally biased region" description="Basic and acidic residues" evidence="7">
    <location>
        <begin position="78"/>
        <end position="90"/>
    </location>
</feature>
<dbReference type="Pfam" id="PF00320">
    <property type="entry name" value="GATA"/>
    <property type="match status" value="1"/>
</dbReference>
<feature type="compositionally biased region" description="Basic and acidic residues" evidence="7">
    <location>
        <begin position="439"/>
        <end position="448"/>
    </location>
</feature>
<keyword evidence="2 6" id="KW-0863">Zinc-finger</keyword>
<feature type="compositionally biased region" description="Low complexity" evidence="7">
    <location>
        <begin position="37"/>
        <end position="55"/>
    </location>
</feature>
<dbReference type="InterPro" id="IPR000679">
    <property type="entry name" value="Znf_GATA"/>
</dbReference>
<evidence type="ECO:0000313" key="10">
    <source>
        <dbReference type="Proteomes" id="UP001562354"/>
    </source>
</evidence>
<evidence type="ECO:0000256" key="3">
    <source>
        <dbReference type="ARBA" id="ARBA00022833"/>
    </source>
</evidence>
<dbReference type="GeneID" id="95978653"/>
<feature type="compositionally biased region" description="Pro residues" evidence="7">
    <location>
        <begin position="235"/>
        <end position="244"/>
    </location>
</feature>
<evidence type="ECO:0000256" key="1">
    <source>
        <dbReference type="ARBA" id="ARBA00022723"/>
    </source>
</evidence>
<feature type="compositionally biased region" description="Basic and acidic residues" evidence="7">
    <location>
        <begin position="15"/>
        <end position="30"/>
    </location>
</feature>
<keyword evidence="10" id="KW-1185">Reference proteome</keyword>
<feature type="compositionally biased region" description="Low complexity" evidence="7">
    <location>
        <begin position="259"/>
        <end position="268"/>
    </location>
</feature>
<evidence type="ECO:0000259" key="8">
    <source>
        <dbReference type="PROSITE" id="PS50114"/>
    </source>
</evidence>
<proteinExistence type="predicted"/>
<evidence type="ECO:0000256" key="6">
    <source>
        <dbReference type="PROSITE-ProRule" id="PRU00094"/>
    </source>
</evidence>
<feature type="region of interest" description="Disordered" evidence="7">
    <location>
        <begin position="393"/>
        <end position="448"/>
    </location>
</feature>
<dbReference type="SUPFAM" id="SSF57716">
    <property type="entry name" value="Glucocorticoid receptor-like (DNA-binding domain)"/>
    <property type="match status" value="1"/>
</dbReference>
<feature type="compositionally biased region" description="Polar residues" evidence="7">
    <location>
        <begin position="269"/>
        <end position="280"/>
    </location>
</feature>
<organism evidence="9 10">
    <name type="scientific">Neodothiora populina</name>
    <dbReference type="NCBI Taxonomy" id="2781224"/>
    <lineage>
        <taxon>Eukaryota</taxon>
        <taxon>Fungi</taxon>
        <taxon>Dikarya</taxon>
        <taxon>Ascomycota</taxon>
        <taxon>Pezizomycotina</taxon>
        <taxon>Dothideomycetes</taxon>
        <taxon>Dothideomycetidae</taxon>
        <taxon>Dothideales</taxon>
        <taxon>Dothioraceae</taxon>
        <taxon>Neodothiora</taxon>
    </lineage>
</organism>
<keyword evidence="5" id="KW-0804">Transcription</keyword>
<dbReference type="PANTHER" id="PTHR47172:SF24">
    <property type="entry name" value="GATA ZINC FINGER DOMAIN-CONTAINING PROTEIN 14-RELATED"/>
    <property type="match status" value="1"/>
</dbReference>
<dbReference type="EMBL" id="JBFMKM010000016">
    <property type="protein sequence ID" value="KAL1297421.1"/>
    <property type="molecule type" value="Genomic_DNA"/>
</dbReference>
<feature type="domain" description="GATA-type" evidence="8">
    <location>
        <begin position="431"/>
        <end position="461"/>
    </location>
</feature>
<accession>A0ABR3P3R9</accession>
<feature type="compositionally biased region" description="Basic and acidic residues" evidence="7">
    <location>
        <begin position="393"/>
        <end position="410"/>
    </location>
</feature>
<evidence type="ECO:0000256" key="2">
    <source>
        <dbReference type="ARBA" id="ARBA00022771"/>
    </source>
</evidence>
<sequence length="494" mass="53741">MDTADQHRASLPPLKHFDFDKLKREEHDYQSRNTNMTPVTATPSSTVPSPSYQYPTGPPPPYSHPTSQNSHSAPHTPPDARRSSGDDVHAKQSLPSIHEALGVEQPRSFPSQPSYSSAPQQAYAAPAPPSPPISRKSFAMEPPPLPAHPASHASSYSAARRSPNPQYPPEVSPRTAQDHFERVRPPYMAAPPPPVVTASRNEYSPVPLPNSYPQPFQAADPSPAAERTSQHALSMPPPPPPSAPAPFSFGYSSYQQHRPAYTAPYAAPSSGSIYQPSVSQPAPAHPITTRPNLADPDRVYGESVKRHLDMYDFEAALNEIADGSSRTLDFSRQLGAKMHQAQRSGPIAGTLPSLHEIDDMMARSRNTLDCLGRMRETVVAQEAAYCYAQEQHQYKSQDESKRDSVHDESKLGGFAGPEAKKRRGRAAPPGRCHSCQRAETPEWRRGPDGARTLCNACGLHYAKLTRKQGTQKAAMGGSSLRPKAGSSEQPDASN</sequence>